<dbReference type="Proteomes" id="UP000573499">
    <property type="component" value="Unassembled WGS sequence"/>
</dbReference>
<evidence type="ECO:0000313" key="2">
    <source>
        <dbReference type="Proteomes" id="UP000573499"/>
    </source>
</evidence>
<comment type="caution">
    <text evidence="1">The sequence shown here is derived from an EMBL/GenBank/DDBJ whole genome shotgun (WGS) entry which is preliminary data.</text>
</comment>
<organism evidence="1 2">
    <name type="scientific">Rugamonas apoptosis</name>
    <dbReference type="NCBI Taxonomy" id="2758570"/>
    <lineage>
        <taxon>Bacteria</taxon>
        <taxon>Pseudomonadati</taxon>
        <taxon>Pseudomonadota</taxon>
        <taxon>Betaproteobacteria</taxon>
        <taxon>Burkholderiales</taxon>
        <taxon>Oxalobacteraceae</taxon>
        <taxon>Telluria group</taxon>
        <taxon>Rugamonas</taxon>
    </lineage>
</organism>
<keyword evidence="2" id="KW-1185">Reference proteome</keyword>
<reference evidence="1 2" key="1">
    <citation type="submission" date="2020-07" db="EMBL/GenBank/DDBJ databases">
        <title>Novel species isolated from subtropical streams in China.</title>
        <authorList>
            <person name="Lu H."/>
        </authorList>
    </citation>
    <scope>NUCLEOTIDE SEQUENCE [LARGE SCALE GENOMIC DNA]</scope>
    <source>
        <strain evidence="1 2">LX47W</strain>
    </source>
</reference>
<dbReference type="EMBL" id="JACEZU010000002">
    <property type="protein sequence ID" value="MBA5686160.1"/>
    <property type="molecule type" value="Genomic_DNA"/>
</dbReference>
<sequence length="549" mass="58660">MAYASLLAGTAQAAEFDTGGDVKIRWDNTVKYSAAYRTKDPATETIGARNSNGDDGNLNFRKGLVSNRVDLLSELDVSYKSFGARVSGAAWYDGLYRRENRNDSPATANALPANVFAPGTASLLGRRGEVLDAFVFGQADLGNSKLASFRLGRHALLYGESVYFGSNGIAGTQGPVDVIKALQVPSSQVKEIIRPVNQLSTQVQVRPDLSVGAYYQFEWRKNRLPAAGSFLSVSDFLDDGGARFLRGAPLVPGGGGQVLLRTADVEASNSGQFGAQLRWQPTMLDAEFGLYATRSSAKNPIVHVRPAVLAGIGVVDPSAFNPRTGQVGTYSLVYPEGIKTVGASFSTTTGELNFAGEASLRRDMPLVVAAVPVLPGQVIANHGDTLYPVGNTAHMQVSAIYALSRTAWWQGGSLIAELAWNRRLSVTRQAGLVDPNSTRDASAVRIGFEPVYYQVWSGVDLTIPLNVGYGVSGRSSVIPQFSVEHGGDVTVGISADYQKQWKFGLNYVSFTGGPRPLTMQASSPSGTANTFGQTLADRNFIAFSAQRTF</sequence>
<dbReference type="AlphaFoldDB" id="A0A7W2IIX5"/>
<evidence type="ECO:0000313" key="1">
    <source>
        <dbReference type="EMBL" id="MBA5686160.1"/>
    </source>
</evidence>
<name>A0A7W2IIX5_9BURK</name>
<dbReference type="Pfam" id="PF06980">
    <property type="entry name" value="DUF1302"/>
    <property type="match status" value="1"/>
</dbReference>
<proteinExistence type="predicted"/>
<gene>
    <name evidence="1" type="ORF">H3H39_03730</name>
</gene>
<accession>A0A7W2IIX5</accession>
<protein>
    <submittedName>
        <fullName evidence="1">DUF1302 domain-containing protein</fullName>
    </submittedName>
</protein>
<dbReference type="InterPro" id="IPR010727">
    <property type="entry name" value="DUF1302"/>
</dbReference>